<evidence type="ECO:0000313" key="2">
    <source>
        <dbReference type="Proteomes" id="UP000367825"/>
    </source>
</evidence>
<dbReference type="CDD" id="cd00448">
    <property type="entry name" value="YjgF_YER057c_UK114_family"/>
    <property type="match status" value="1"/>
</dbReference>
<dbReference type="PANTHER" id="PTHR43857:SF1">
    <property type="entry name" value="YJGH FAMILY PROTEIN"/>
    <property type="match status" value="1"/>
</dbReference>
<keyword evidence="2" id="KW-1185">Reference proteome</keyword>
<dbReference type="Gene3D" id="3.30.1330.40">
    <property type="entry name" value="RutC-like"/>
    <property type="match status" value="1"/>
</dbReference>
<dbReference type="InterPro" id="IPR006175">
    <property type="entry name" value="YjgF/YER057c/UK114"/>
</dbReference>
<name>A0A5E4TWW6_9BURK</name>
<dbReference type="InterPro" id="IPR035959">
    <property type="entry name" value="RutC-like_sf"/>
</dbReference>
<dbReference type="AlphaFoldDB" id="A0A5E4TWW6"/>
<accession>A0A5E4TWW6</accession>
<dbReference type="SUPFAM" id="SSF55298">
    <property type="entry name" value="YjgF-like"/>
    <property type="match status" value="1"/>
</dbReference>
<dbReference type="PANTHER" id="PTHR43857">
    <property type="entry name" value="BLR7761 PROTEIN"/>
    <property type="match status" value="1"/>
</dbReference>
<dbReference type="EMBL" id="CABPSC010000005">
    <property type="protein sequence ID" value="VVD92340.1"/>
    <property type="molecule type" value="Genomic_DNA"/>
</dbReference>
<reference evidence="1 2" key="1">
    <citation type="submission" date="2019-08" db="EMBL/GenBank/DDBJ databases">
        <authorList>
            <person name="Peeters C."/>
        </authorList>
    </citation>
    <scope>NUCLEOTIDE SEQUENCE [LARGE SCALE GENOMIC DNA]</scope>
    <source>
        <strain evidence="1 2">LMG 31109</strain>
    </source>
</reference>
<dbReference type="Proteomes" id="UP000367825">
    <property type="component" value="Unassembled WGS sequence"/>
</dbReference>
<gene>
    <name evidence="1" type="ORF">PNO31109_01674</name>
</gene>
<proteinExistence type="predicted"/>
<evidence type="ECO:0000313" key="1">
    <source>
        <dbReference type="EMBL" id="VVD92340.1"/>
    </source>
</evidence>
<dbReference type="Pfam" id="PF01042">
    <property type="entry name" value="Ribonuc_L-PSP"/>
    <property type="match status" value="1"/>
</dbReference>
<protein>
    <submittedName>
        <fullName evidence="1">Endoribonuclease L-PSP</fullName>
    </submittedName>
</protein>
<organism evidence="1 2">
    <name type="scientific">Pandoraea nosoerga</name>
    <dbReference type="NCBI Taxonomy" id="2508296"/>
    <lineage>
        <taxon>Bacteria</taxon>
        <taxon>Pseudomonadati</taxon>
        <taxon>Pseudomonadota</taxon>
        <taxon>Betaproteobacteria</taxon>
        <taxon>Burkholderiales</taxon>
        <taxon>Burkholderiaceae</taxon>
        <taxon>Pandoraea</taxon>
    </lineage>
</organism>
<sequence length="136" mass="15173">MLQVLQPPDWAKPRGYANGMAFEMTPGSRLVFVGGQIGWNGQQRFETDDFALQVRQTLENIVAILAEANAKPEHIVRMTWYVKDKEEYVASYPAIGEHYRAVIGRHFPAMTAVEVADLVEDEAKVEIEVTAVVPAA</sequence>